<accession>Q0RI39</accession>
<dbReference type="STRING" id="326424.FRAAL4191"/>
<sequence length="309" mass="32538">MTLGEIARPAQALLSGRLLLVGYVPTAAGALAVLTLVWAGAPGSPPSAHRAWQTATDASAGEVVVVGMALLVVALLAAPLQLSMVRVLEGGWPRWLGLDLARRRQVRRRRQLATLAVPTVSGTATAPSVEEVQRAGAVAVRLRTHYPSAEYLVRATALGNVLASMEDTAGREYGWDAVVAWPRLYPLLGSANRAIVDDRRDGLDVAARLTVTFAAVAAAAVGLLATTGWWLLIAAVPLLASAAAYRGAVAAAVAYADAVRVCFDLHRFDLIAAVHLPLPANRGEEVAVSTALSVQWRQNVTTAVTYQHP</sequence>
<feature type="transmembrane region" description="Helical" evidence="1">
    <location>
        <begin position="209"/>
        <end position="232"/>
    </location>
</feature>
<keyword evidence="3" id="KW-1185">Reference proteome</keyword>
<protein>
    <submittedName>
        <fullName evidence="2">Hypothetical membrane protein</fullName>
    </submittedName>
</protein>
<keyword evidence="1" id="KW-0812">Transmembrane</keyword>
<evidence type="ECO:0000256" key="1">
    <source>
        <dbReference type="SAM" id="Phobius"/>
    </source>
</evidence>
<feature type="transmembrane region" description="Helical" evidence="1">
    <location>
        <begin position="18"/>
        <end position="39"/>
    </location>
</feature>
<dbReference type="HOGENOM" id="CLU_073799_0_0_11"/>
<evidence type="ECO:0000313" key="3">
    <source>
        <dbReference type="Proteomes" id="UP000000657"/>
    </source>
</evidence>
<dbReference type="OrthoDB" id="529448at2"/>
<dbReference type="Proteomes" id="UP000000657">
    <property type="component" value="Chromosome"/>
</dbReference>
<name>Q0RI39_FRAAA</name>
<gene>
    <name evidence="2" type="ordered locus">FRAAL4191</name>
</gene>
<dbReference type="RefSeq" id="WP_011605318.1">
    <property type="nucleotide sequence ID" value="NC_008278.1"/>
</dbReference>
<dbReference type="KEGG" id="fal:FRAAL4191"/>
<proteinExistence type="predicted"/>
<keyword evidence="1" id="KW-0472">Membrane</keyword>
<feature type="transmembrane region" description="Helical" evidence="1">
    <location>
        <begin position="59"/>
        <end position="78"/>
    </location>
</feature>
<evidence type="ECO:0000313" key="2">
    <source>
        <dbReference type="EMBL" id="CAJ62833.1"/>
    </source>
</evidence>
<dbReference type="AlphaFoldDB" id="Q0RI39"/>
<reference evidence="2 3" key="1">
    <citation type="journal article" date="2007" name="Genome Res.">
        <title>Genome characteristics of facultatively symbiotic Frankia sp. strains reflect host range and host plant biogeography.</title>
        <authorList>
            <person name="Normand P."/>
            <person name="Lapierre P."/>
            <person name="Tisa L.S."/>
            <person name="Gogarten J.P."/>
            <person name="Alloisio N."/>
            <person name="Bagnarol E."/>
            <person name="Bassi C.A."/>
            <person name="Berry A.M."/>
            <person name="Bickhart D.M."/>
            <person name="Choisne N."/>
            <person name="Couloux A."/>
            <person name="Cournoyer B."/>
            <person name="Cruveiller S."/>
            <person name="Daubin V."/>
            <person name="Demange N."/>
            <person name="Francino M.P."/>
            <person name="Goltsman E."/>
            <person name="Huang Y."/>
            <person name="Kopp O.R."/>
            <person name="Labarre L."/>
            <person name="Lapidus A."/>
            <person name="Lavire C."/>
            <person name="Marechal J."/>
            <person name="Martinez M."/>
            <person name="Mastronunzio J.E."/>
            <person name="Mullin B.C."/>
            <person name="Niemann J."/>
            <person name="Pujic P."/>
            <person name="Rawnsley T."/>
            <person name="Rouy Z."/>
            <person name="Schenowitz C."/>
            <person name="Sellstedt A."/>
            <person name="Tavares F."/>
            <person name="Tomkins J.P."/>
            <person name="Vallenet D."/>
            <person name="Valverde C."/>
            <person name="Wall L.G."/>
            <person name="Wang Y."/>
            <person name="Medigue C."/>
            <person name="Benson D.R."/>
        </authorList>
    </citation>
    <scope>NUCLEOTIDE SEQUENCE [LARGE SCALE GENOMIC DNA]</scope>
    <source>
        <strain evidence="3">DSM 45986 / CECT 9034 / ACN14a</strain>
    </source>
</reference>
<dbReference type="eggNOG" id="ENOG50336BF">
    <property type="taxonomic scope" value="Bacteria"/>
</dbReference>
<organism evidence="2 3">
    <name type="scientific">Frankia alni (strain DSM 45986 / CECT 9034 / ACN14a)</name>
    <dbReference type="NCBI Taxonomy" id="326424"/>
    <lineage>
        <taxon>Bacteria</taxon>
        <taxon>Bacillati</taxon>
        <taxon>Actinomycetota</taxon>
        <taxon>Actinomycetes</taxon>
        <taxon>Frankiales</taxon>
        <taxon>Frankiaceae</taxon>
        <taxon>Frankia</taxon>
    </lineage>
</organism>
<keyword evidence="1" id="KW-1133">Transmembrane helix</keyword>
<dbReference type="EMBL" id="CT573213">
    <property type="protein sequence ID" value="CAJ62833.1"/>
    <property type="molecule type" value="Genomic_DNA"/>
</dbReference>